<dbReference type="GO" id="GO:0005634">
    <property type="term" value="C:nucleus"/>
    <property type="evidence" value="ECO:0007669"/>
    <property type="project" value="UniProtKB-SubCell"/>
</dbReference>
<keyword evidence="21" id="KW-1185">Reference proteome</keyword>
<evidence type="ECO:0000256" key="8">
    <source>
        <dbReference type="ARBA" id="ARBA00022691"/>
    </source>
</evidence>
<dbReference type="FunFam" id="2.70.160.11:FF:000016">
    <property type="entry name" value="Protein arginine methyltransferase RmtB"/>
    <property type="match status" value="1"/>
</dbReference>
<evidence type="ECO:0000313" key="20">
    <source>
        <dbReference type="EMBL" id="KAJ9131597.1"/>
    </source>
</evidence>
<comment type="catalytic activity">
    <reaction evidence="13">
        <text>L-arginyl-[protein] + 2 S-adenosyl-L-methionine = N(omega),N(omega)-dimethyl-L-arginyl-[protein] + 2 S-adenosyl-L-homocysteine + 2 H(+)</text>
        <dbReference type="Rhea" id="RHEA:48096"/>
        <dbReference type="Rhea" id="RHEA-COMP:10532"/>
        <dbReference type="Rhea" id="RHEA-COMP:11991"/>
        <dbReference type="ChEBI" id="CHEBI:15378"/>
        <dbReference type="ChEBI" id="CHEBI:29965"/>
        <dbReference type="ChEBI" id="CHEBI:57856"/>
        <dbReference type="ChEBI" id="CHEBI:59789"/>
        <dbReference type="ChEBI" id="CHEBI:61897"/>
        <dbReference type="EC" id="2.1.1.319"/>
    </reaction>
    <physiologicalReaction direction="left-to-right" evidence="13">
        <dbReference type="Rhea" id="RHEA:48097"/>
    </physiologicalReaction>
</comment>
<dbReference type="GO" id="GO:0008270">
    <property type="term" value="F:zinc ion binding"/>
    <property type="evidence" value="ECO:0007669"/>
    <property type="project" value="UniProtKB-KW"/>
</dbReference>
<keyword evidence="9" id="KW-0479">Metal-binding</keyword>
<organism evidence="20 21">
    <name type="scientific">Coniochaeta hoffmannii</name>
    <dbReference type="NCBI Taxonomy" id="91930"/>
    <lineage>
        <taxon>Eukaryota</taxon>
        <taxon>Fungi</taxon>
        <taxon>Dikarya</taxon>
        <taxon>Ascomycota</taxon>
        <taxon>Pezizomycotina</taxon>
        <taxon>Sordariomycetes</taxon>
        <taxon>Sordariomycetidae</taxon>
        <taxon>Coniochaetales</taxon>
        <taxon>Coniochaetaceae</taxon>
        <taxon>Coniochaeta</taxon>
    </lineage>
</organism>
<dbReference type="Gene3D" id="3.40.50.150">
    <property type="entry name" value="Vaccinia Virus protein VP39"/>
    <property type="match status" value="1"/>
</dbReference>
<dbReference type="SUPFAM" id="SSF53335">
    <property type="entry name" value="S-adenosyl-L-methionine-dependent methyltransferases"/>
    <property type="match status" value="1"/>
</dbReference>
<dbReference type="Pfam" id="PF22528">
    <property type="entry name" value="PRMT_C"/>
    <property type="match status" value="1"/>
</dbReference>
<feature type="compositionally biased region" description="Basic and acidic residues" evidence="16">
    <location>
        <begin position="1"/>
        <end position="10"/>
    </location>
</feature>
<keyword evidence="8 15" id="KW-0949">S-adenosyl-L-methionine</keyword>
<dbReference type="Proteomes" id="UP001174691">
    <property type="component" value="Unassembled WGS sequence"/>
</dbReference>
<dbReference type="Pfam" id="PF21137">
    <property type="entry name" value="ANM3_C2H2_Zf"/>
    <property type="match status" value="1"/>
</dbReference>
<protein>
    <recommendedName>
        <fullName evidence="3">type I protein arginine methyltransferase</fullName>
        <ecNumber evidence="3">2.1.1.319</ecNumber>
    </recommendedName>
</protein>
<dbReference type="PANTHER" id="PTHR11006:SF116">
    <property type="entry name" value="PROTEIN METHYLTRANSFERASE"/>
    <property type="match status" value="1"/>
</dbReference>
<keyword evidence="7 15" id="KW-0808">Transferase</keyword>
<dbReference type="EMBL" id="JANBVN010000234">
    <property type="protein sequence ID" value="KAJ9131597.1"/>
    <property type="molecule type" value="Genomic_DNA"/>
</dbReference>
<evidence type="ECO:0000256" key="10">
    <source>
        <dbReference type="ARBA" id="ARBA00022771"/>
    </source>
</evidence>
<evidence type="ECO:0000256" key="2">
    <source>
        <dbReference type="ARBA" id="ARBA00004514"/>
    </source>
</evidence>
<evidence type="ECO:0000256" key="5">
    <source>
        <dbReference type="ARBA" id="ARBA00022553"/>
    </source>
</evidence>
<evidence type="ECO:0000256" key="12">
    <source>
        <dbReference type="ARBA" id="ARBA00023242"/>
    </source>
</evidence>
<evidence type="ECO:0000256" key="4">
    <source>
        <dbReference type="ARBA" id="ARBA00022490"/>
    </source>
</evidence>
<evidence type="ECO:0000313" key="21">
    <source>
        <dbReference type="Proteomes" id="UP001174691"/>
    </source>
</evidence>
<keyword evidence="6 15" id="KW-0489">Methyltransferase</keyword>
<feature type="domain" description="Methyltransferase" evidence="17">
    <location>
        <begin position="252"/>
        <end position="349"/>
    </location>
</feature>
<evidence type="ECO:0000256" key="14">
    <source>
        <dbReference type="ARBA" id="ARBA00049303"/>
    </source>
</evidence>
<sequence>MSKKEARSDSDISDVSDEQEWLNEDDDEGDEETVQVISLLDDRVFPDAMSMVSYCKEKYGFDFLAVRDRLQLDFHGTVKLINFIRQRVHEGSTLPDEISAKDLEDDAYLKPILDDDALIMCLDDLPEPSAPVKEAKQSEVSPEDLIKRNSELQSELEALAKQFNNYRLAVQQTLDTRWGEDDTETSTKAPGAPSRAQDSLDAGKAGNDYSESYFASYARNEIHETMLKDRVRTDAYRDFIYRNKHLFAGKVVLDIGCGTGILSMFCAKAGAKQVIAVDNSAIIDKAREIIFDNGLDDKIVCLHGRVEEVTLPVKQVDIIVSEWMGYCLLYEAMLPSVLWARDRYLKPDGLLVPSHANMWISPIASPGYFPDEYLTDHIDFWRDVYGFDMKAMQANIYDDVRVDVLPSDCLASAPCAFSMLDLHTVKVEDLVFTKPWHTKFSENASTLFGFLIWFDIFFAPSRDDKTIADTATAADWAAGGPERVAFTTGPAGEPTHWKQGVVINKEYAEAKITSKELQGEISFSIPESYTRGLNIGITWEAPQHGKKGDTWLLH</sequence>
<dbReference type="InterPro" id="IPR029063">
    <property type="entry name" value="SAM-dependent_MTases_sf"/>
</dbReference>
<dbReference type="FunFam" id="3.40.50.150:FF:000034">
    <property type="entry name" value="Protein arginine N-methyltransferase 3"/>
    <property type="match status" value="1"/>
</dbReference>
<dbReference type="InterPro" id="IPR049482">
    <property type="entry name" value="ANM3-like_C2H2_Zf"/>
</dbReference>
<evidence type="ECO:0000256" key="15">
    <source>
        <dbReference type="PROSITE-ProRule" id="PRU01015"/>
    </source>
</evidence>
<dbReference type="Pfam" id="PF13649">
    <property type="entry name" value="Methyltransf_25"/>
    <property type="match status" value="1"/>
</dbReference>
<keyword evidence="12" id="KW-0539">Nucleus</keyword>
<dbReference type="GO" id="GO:0005829">
    <property type="term" value="C:cytosol"/>
    <property type="evidence" value="ECO:0007669"/>
    <property type="project" value="UniProtKB-SubCell"/>
</dbReference>
<evidence type="ECO:0000259" key="19">
    <source>
        <dbReference type="Pfam" id="PF22528"/>
    </source>
</evidence>
<evidence type="ECO:0000256" key="9">
    <source>
        <dbReference type="ARBA" id="ARBA00022723"/>
    </source>
</evidence>
<dbReference type="EC" id="2.1.1.319" evidence="3"/>
<keyword evidence="10" id="KW-0863">Zinc-finger</keyword>
<evidence type="ECO:0000259" key="18">
    <source>
        <dbReference type="Pfam" id="PF21137"/>
    </source>
</evidence>
<keyword evidence="4" id="KW-0963">Cytoplasm</keyword>
<dbReference type="AlphaFoldDB" id="A0AA38R3E9"/>
<gene>
    <name evidence="20" type="ORF">NKR19_g9512</name>
</gene>
<dbReference type="Gene3D" id="2.70.160.11">
    <property type="entry name" value="Hnrnp arginine n-methyltransferase1"/>
    <property type="match status" value="1"/>
</dbReference>
<dbReference type="GO" id="GO:0035242">
    <property type="term" value="F:protein-arginine omega-N asymmetric methyltransferase activity"/>
    <property type="evidence" value="ECO:0007669"/>
    <property type="project" value="UniProtKB-EC"/>
</dbReference>
<dbReference type="GO" id="GO:0032259">
    <property type="term" value="P:methylation"/>
    <property type="evidence" value="ECO:0007669"/>
    <property type="project" value="UniProtKB-KW"/>
</dbReference>
<evidence type="ECO:0000256" key="7">
    <source>
        <dbReference type="ARBA" id="ARBA00022679"/>
    </source>
</evidence>
<feature type="domain" description="Protein arginine N-methyltransferase 3-like C2H2 zinc finger" evidence="18">
    <location>
        <begin position="68"/>
        <end position="111"/>
    </location>
</feature>
<feature type="compositionally biased region" description="Acidic residues" evidence="16">
    <location>
        <begin position="11"/>
        <end position="30"/>
    </location>
</feature>
<dbReference type="SUPFAM" id="SSF57667">
    <property type="entry name" value="beta-beta-alpha zinc fingers"/>
    <property type="match status" value="1"/>
</dbReference>
<name>A0AA38R3E9_9PEZI</name>
<comment type="catalytic activity">
    <reaction evidence="14">
        <text>L-arginyl-[protein] + S-adenosyl-L-methionine = N(omega)-methyl-L-arginyl-[protein] + S-adenosyl-L-homocysteine + H(+)</text>
        <dbReference type="Rhea" id="RHEA:48100"/>
        <dbReference type="Rhea" id="RHEA-COMP:10532"/>
        <dbReference type="Rhea" id="RHEA-COMP:11990"/>
        <dbReference type="ChEBI" id="CHEBI:15378"/>
        <dbReference type="ChEBI" id="CHEBI:29965"/>
        <dbReference type="ChEBI" id="CHEBI:57856"/>
        <dbReference type="ChEBI" id="CHEBI:59789"/>
        <dbReference type="ChEBI" id="CHEBI:65280"/>
    </reaction>
    <physiologicalReaction direction="left-to-right" evidence="14">
        <dbReference type="Rhea" id="RHEA:48101"/>
    </physiologicalReaction>
</comment>
<evidence type="ECO:0000256" key="3">
    <source>
        <dbReference type="ARBA" id="ARBA00011925"/>
    </source>
</evidence>
<dbReference type="InterPro" id="IPR025799">
    <property type="entry name" value="Arg_MeTrfase"/>
</dbReference>
<feature type="region of interest" description="Disordered" evidence="16">
    <location>
        <begin position="1"/>
        <end position="30"/>
    </location>
</feature>
<evidence type="ECO:0000259" key="17">
    <source>
        <dbReference type="Pfam" id="PF13649"/>
    </source>
</evidence>
<feature type="region of interest" description="Disordered" evidence="16">
    <location>
        <begin position="177"/>
        <end position="203"/>
    </location>
</feature>
<evidence type="ECO:0000256" key="16">
    <source>
        <dbReference type="SAM" id="MobiDB-lite"/>
    </source>
</evidence>
<comment type="subcellular location">
    <subcellularLocation>
        <location evidence="2">Cytoplasm</location>
        <location evidence="2">Cytosol</location>
    </subcellularLocation>
    <subcellularLocation>
        <location evidence="1">Nucleus</location>
    </subcellularLocation>
</comment>
<dbReference type="CDD" id="cd02440">
    <property type="entry name" value="AdoMet_MTases"/>
    <property type="match status" value="1"/>
</dbReference>
<dbReference type="PROSITE" id="PS51678">
    <property type="entry name" value="SAM_MT_PRMT"/>
    <property type="match status" value="1"/>
</dbReference>
<reference evidence="20" key="1">
    <citation type="submission" date="2022-07" db="EMBL/GenBank/DDBJ databases">
        <title>Fungi with potential for degradation of polypropylene.</title>
        <authorList>
            <person name="Gostincar C."/>
        </authorList>
    </citation>
    <scope>NUCLEOTIDE SEQUENCE</scope>
    <source>
        <strain evidence="20">EXF-13287</strain>
    </source>
</reference>
<dbReference type="InterPro" id="IPR041698">
    <property type="entry name" value="Methyltransf_25"/>
</dbReference>
<dbReference type="PANTHER" id="PTHR11006">
    <property type="entry name" value="PROTEIN ARGININE N-METHYLTRANSFERASE"/>
    <property type="match status" value="1"/>
</dbReference>
<dbReference type="GO" id="GO:0042054">
    <property type="term" value="F:histone methyltransferase activity"/>
    <property type="evidence" value="ECO:0007669"/>
    <property type="project" value="TreeGrafter"/>
</dbReference>
<dbReference type="InterPro" id="IPR036236">
    <property type="entry name" value="Znf_C2H2_sf"/>
</dbReference>
<evidence type="ECO:0000256" key="11">
    <source>
        <dbReference type="ARBA" id="ARBA00022833"/>
    </source>
</evidence>
<evidence type="ECO:0000256" key="1">
    <source>
        <dbReference type="ARBA" id="ARBA00004123"/>
    </source>
</evidence>
<evidence type="ECO:0000256" key="13">
    <source>
        <dbReference type="ARBA" id="ARBA00047384"/>
    </source>
</evidence>
<feature type="domain" description="Protein arginine N-methyltransferase" evidence="19">
    <location>
        <begin position="371"/>
        <end position="540"/>
    </location>
</feature>
<evidence type="ECO:0000256" key="6">
    <source>
        <dbReference type="ARBA" id="ARBA00022603"/>
    </source>
</evidence>
<dbReference type="InterPro" id="IPR055135">
    <property type="entry name" value="PRMT_dom"/>
</dbReference>
<accession>A0AA38R3E9</accession>
<keyword evidence="5" id="KW-0597">Phosphoprotein</keyword>
<proteinExistence type="predicted"/>
<comment type="caution">
    <text evidence="20">The sequence shown here is derived from an EMBL/GenBank/DDBJ whole genome shotgun (WGS) entry which is preliminary data.</text>
</comment>
<keyword evidence="11" id="KW-0862">Zinc</keyword>